<sequence>MRAPDFTREGIVTDKLGQLLEEVTDEASFLRFVLALKDDYEADRAEAARLPPAPYSPGPLGWENGTIGSFLEAGADWAEATSQQAPHKNPWHRCASILFAGKSYE</sequence>
<dbReference type="InterPro" id="IPR056077">
    <property type="entry name" value="DUF7660"/>
</dbReference>
<feature type="domain" description="DUF7660" evidence="1">
    <location>
        <begin position="28"/>
        <end position="105"/>
    </location>
</feature>
<proteinExistence type="predicted"/>
<comment type="caution">
    <text evidence="2">The sequence shown here is derived from an EMBL/GenBank/DDBJ whole genome shotgun (WGS) entry which is preliminary data.</text>
</comment>
<evidence type="ECO:0000313" key="2">
    <source>
        <dbReference type="EMBL" id="RKI13534.1"/>
    </source>
</evidence>
<dbReference type="Proteomes" id="UP000278907">
    <property type="component" value="Unassembled WGS sequence"/>
</dbReference>
<evidence type="ECO:0000259" key="1">
    <source>
        <dbReference type="Pfam" id="PF24693"/>
    </source>
</evidence>
<gene>
    <name evidence="2" type="ORF">D7Y13_07425</name>
</gene>
<protein>
    <recommendedName>
        <fullName evidence="1">DUF7660 domain-containing protein</fullName>
    </recommendedName>
</protein>
<accession>A0ABX9QNQ9</accession>
<dbReference type="Pfam" id="PF24693">
    <property type="entry name" value="DUF7660"/>
    <property type="match status" value="1"/>
</dbReference>
<reference evidence="2 3" key="1">
    <citation type="submission" date="2018-09" db="EMBL/GenBank/DDBJ databases">
        <authorList>
            <person name="Livingstone P.G."/>
            <person name="Whitworth D.E."/>
        </authorList>
    </citation>
    <scope>NUCLEOTIDE SEQUENCE [LARGE SCALE GENOMIC DNA]</scope>
    <source>
        <strain evidence="2 3">CA031B</strain>
    </source>
</reference>
<evidence type="ECO:0000313" key="3">
    <source>
        <dbReference type="Proteomes" id="UP000278907"/>
    </source>
</evidence>
<organism evidence="2 3">
    <name type="scientific">Corallococcus praedator</name>
    <dbReference type="NCBI Taxonomy" id="2316724"/>
    <lineage>
        <taxon>Bacteria</taxon>
        <taxon>Pseudomonadati</taxon>
        <taxon>Myxococcota</taxon>
        <taxon>Myxococcia</taxon>
        <taxon>Myxococcales</taxon>
        <taxon>Cystobacterineae</taxon>
        <taxon>Myxococcaceae</taxon>
        <taxon>Corallococcus</taxon>
    </lineage>
</organism>
<name>A0ABX9QNQ9_9BACT</name>
<keyword evidence="3" id="KW-1185">Reference proteome</keyword>
<dbReference type="EMBL" id="RAWI01000037">
    <property type="protein sequence ID" value="RKI13534.1"/>
    <property type="molecule type" value="Genomic_DNA"/>
</dbReference>